<dbReference type="InterPro" id="IPR015102">
    <property type="entry name" value="Tscrpt_reg_HTH_FeoC"/>
</dbReference>
<dbReference type="Gene3D" id="1.10.10.10">
    <property type="entry name" value="Winged helix-like DNA-binding domain superfamily/Winged helix DNA-binding domain"/>
    <property type="match status" value="1"/>
</dbReference>
<dbReference type="EMBL" id="BAAABX010000056">
    <property type="protein sequence ID" value="GAA0424768.1"/>
    <property type="molecule type" value="Genomic_DNA"/>
</dbReference>
<keyword evidence="3" id="KW-1185">Reference proteome</keyword>
<evidence type="ECO:0000313" key="3">
    <source>
        <dbReference type="Proteomes" id="UP001500879"/>
    </source>
</evidence>
<comment type="caution">
    <text evidence="2">The sequence shown here is derived from an EMBL/GenBank/DDBJ whole genome shotgun (WGS) entry which is preliminary data.</text>
</comment>
<dbReference type="InterPro" id="IPR036390">
    <property type="entry name" value="WH_DNA-bd_sf"/>
</dbReference>
<gene>
    <name evidence="2" type="ORF">GCM10010357_52870</name>
</gene>
<protein>
    <recommendedName>
        <fullName evidence="1">Transcriptional regulator HTH-type FeoC domain-containing protein</fullName>
    </recommendedName>
</protein>
<organism evidence="2 3">
    <name type="scientific">Streptomyces luteireticuli</name>
    <dbReference type="NCBI Taxonomy" id="173858"/>
    <lineage>
        <taxon>Bacteria</taxon>
        <taxon>Bacillati</taxon>
        <taxon>Actinomycetota</taxon>
        <taxon>Actinomycetes</taxon>
        <taxon>Kitasatosporales</taxon>
        <taxon>Streptomycetaceae</taxon>
        <taxon>Streptomyces</taxon>
    </lineage>
</organism>
<sequence length="97" mass="9894">MVSPLRQVLRQILRARGGLRLEEIAAGAGVAPDEAAAMVDYWVARGVLAREEVNGGCPPAGCGGCASAVACTGTRRSGAAVASPLLRIVRPADRPAD</sequence>
<dbReference type="InterPro" id="IPR036388">
    <property type="entry name" value="WH-like_DNA-bd_sf"/>
</dbReference>
<dbReference type="Proteomes" id="UP001500879">
    <property type="component" value="Unassembled WGS sequence"/>
</dbReference>
<dbReference type="Pfam" id="PF09012">
    <property type="entry name" value="FeoC"/>
    <property type="match status" value="1"/>
</dbReference>
<evidence type="ECO:0000259" key="1">
    <source>
        <dbReference type="Pfam" id="PF09012"/>
    </source>
</evidence>
<feature type="domain" description="Transcriptional regulator HTH-type FeoC" evidence="1">
    <location>
        <begin position="9"/>
        <end position="68"/>
    </location>
</feature>
<name>A0ABP3ITB6_9ACTN</name>
<proteinExistence type="predicted"/>
<accession>A0ABP3ITB6</accession>
<reference evidence="3" key="1">
    <citation type="journal article" date="2019" name="Int. J. Syst. Evol. Microbiol.">
        <title>The Global Catalogue of Microorganisms (GCM) 10K type strain sequencing project: providing services to taxonomists for standard genome sequencing and annotation.</title>
        <authorList>
            <consortium name="The Broad Institute Genomics Platform"/>
            <consortium name="The Broad Institute Genome Sequencing Center for Infectious Disease"/>
            <person name="Wu L."/>
            <person name="Ma J."/>
        </authorList>
    </citation>
    <scope>NUCLEOTIDE SEQUENCE [LARGE SCALE GENOMIC DNA]</scope>
    <source>
        <strain evidence="3">JCM 4788</strain>
    </source>
</reference>
<dbReference type="SUPFAM" id="SSF46785">
    <property type="entry name" value="Winged helix' DNA-binding domain"/>
    <property type="match status" value="1"/>
</dbReference>
<evidence type="ECO:0000313" key="2">
    <source>
        <dbReference type="EMBL" id="GAA0424768.1"/>
    </source>
</evidence>